<feature type="region of interest" description="Disordered" evidence="12">
    <location>
        <begin position="654"/>
        <end position="720"/>
    </location>
</feature>
<feature type="region of interest" description="Disordered" evidence="12">
    <location>
        <begin position="802"/>
        <end position="829"/>
    </location>
</feature>
<dbReference type="PANTHER" id="PTHR48249:SF3">
    <property type="entry name" value="MEDIATOR OF RNA POLYMERASE II TRANSCRIPTION SUBUNIT 13"/>
    <property type="match status" value="1"/>
</dbReference>
<keyword evidence="5 11" id="KW-0805">Transcription regulation</keyword>
<evidence type="ECO:0000256" key="2">
    <source>
        <dbReference type="ARBA" id="ARBA00009354"/>
    </source>
</evidence>
<comment type="subcellular location">
    <subcellularLocation>
        <location evidence="1 11">Nucleus</location>
    </subcellularLocation>
</comment>
<dbReference type="Pfam" id="PF18296">
    <property type="entry name" value="MID_MedPIWI"/>
    <property type="match status" value="1"/>
</dbReference>
<feature type="region of interest" description="Disordered" evidence="12">
    <location>
        <begin position="1592"/>
        <end position="1650"/>
    </location>
</feature>
<comment type="caution">
    <text evidence="16">The sequence shown here is derived from an EMBL/GenBank/DDBJ whole genome shotgun (WGS) entry which is preliminary data.</text>
</comment>
<feature type="region of interest" description="Disordered" evidence="12">
    <location>
        <begin position="923"/>
        <end position="943"/>
    </location>
</feature>
<evidence type="ECO:0000259" key="15">
    <source>
        <dbReference type="Pfam" id="PF18296"/>
    </source>
</evidence>
<keyword evidence="6 11" id="KW-0010">Activator</keyword>
<keyword evidence="4 11" id="KW-0678">Repressor</keyword>
<evidence type="ECO:0000259" key="13">
    <source>
        <dbReference type="Pfam" id="PF06333"/>
    </source>
</evidence>
<evidence type="ECO:0000256" key="10">
    <source>
        <dbReference type="ARBA" id="ARBA00032008"/>
    </source>
</evidence>
<feature type="region of interest" description="Disordered" evidence="12">
    <location>
        <begin position="745"/>
        <end position="766"/>
    </location>
</feature>
<dbReference type="InterPro" id="IPR041285">
    <property type="entry name" value="MID_MedPIWI"/>
</dbReference>
<feature type="compositionally biased region" description="Polar residues" evidence="12">
    <location>
        <begin position="1592"/>
        <end position="1606"/>
    </location>
</feature>
<sequence>MDSLKSSSTSVSAVGGYSAISYRTLAAKSSLEGSGSRNTQIEELSTVETILRNSKHLVFLDRDRLLLWLFEPGATPPVFDQDSLQREQQGHVPHLQNVTEATLKAAELVKFAGRTPGFSAHSGAGSGPNTTNARAANARAFQQNSQPNIASTTSSEPGKQHDPLAIYEALIAAVIASISYQLSISQKMIPLNYRTFISCPRLTQSQTNDDDGPNLQSRNKFYILTLDVHLSTSGTLVISTSVSDRSVFYQLEPTLKSRDLADDQVGKIVRVAPSGLLARYVGTEAAGGEGETASLLHSKRARAIEQWKVDVERWLRRKGIALVNMDGENKWARIQVQISHPSTSKDNRELPNGGYQECLWPSFLCFAHMLDAADDCRQGHQPDESESDAQSTEKAIRWWANGDRDRFKDPLWQAHDWFLGRSEREKALDSRRKARMSQEESTHVAPEPVTTYPSSPLYSRGSAYGDLQAISGVYPTPPDGVLAPNTSGPTPMDGVITGQTSDSTQGQGNGQDTMILPDSGLATGGTSSERHEASQSVHTSAAGHASRSSNGDDLFGDIDEEMFEANDVTEADFNFFDDPDAADFDLMDMSGPPVFDDPPKQVSSPVDGNLGISPNLQLAGSHMNDGEGYSAGGELETTVGAAESGVHMLERAGQTEAKPADLKHASGLQGDDEPGSHVKTPREPSPPLSPSAINQRLFVPEAGGEDRQVGEAEDPKGSRRKSLFDAVDFGRQVAAADSKYAADGRFNFAPPPRDAKDGGGRAPKGRSIVLPSRELSATTMTKTQAGVSDLIQNILAPNRFKGGSTVDTRGYNDSDATSDSSASSVSLEGEQISVAPTRLTAILSLGQKKWQPSVAGTPMASTPGGISLDNNSQEFALGDIDGVPNEIPPLSLFEPGPYDWSLAALPIPQVKFRARASTENRSRRGSFSLTSAASTPASDVGSETMPITQPLIVKEIIAITQILVDQVIFSSLDMIQNFSHSHSLPPDYALPPSPDLLPVQTVQDVVQETFQEANDCDMLKYATIQDVMPEPPVSSAKTHLRPIQRRNQLDPHGNLFFPISTPYIRLNRGDDLWDVLPPALSFWEPLGLAPASGPKNIVAYSVYPANPDLNDAVSGFLDSISMAYEAAKFGSHIRGPALDSSEGDGLVPATFNNVDGDVWRITAHSCIQAMRDACATLGRVLSRINYKHFVKAEDGAQTDAIVIYLVNPFSSPQHTWQLCSAFWALFQAYGPPVSIASTENSKPDVVLQLVPIKYIASFEAPIILEPALLTKMAREVYDRCPPKSLSDDPTALSIRTAPSIQLEETLPRNIPFRLTVDPPSNLLQENSYIHVGYSVSFDGSWITAAWTDNAGKHQTTVSYCLVNRSFVEVAREIYQTSLEIMQARRVTWRLCIARAGVMEREEVETWQSLLAIPSPLFIGAALISVEPNPVFTITSPLPGLTTAQNQSSNSVGVSTPGTPQPGVSPDQHGFTPAATPSESTAAADPSADPEARLVDVTDESWGVILQHRLHNSNSTVEFRPALASGYLVKRGADAEAAAAAASSTGNGGGVADSDTPRGPIAVSVNLIWIGSTAGSHNHQQRQSSGLGANLASMDSSVAGQSPNSPLASPGGGNGNTPTTNTNNNNNGGGGGGSSSSSSSTGSTNNNNGAGSAAAAAAAQGVGGVNPFANQAARTTYDTVLREFLIMYRNLGLLAKLRGMKGTRGGAVPWHVAAALRGTEVLEKLS</sequence>
<feature type="compositionally biased region" description="Basic and acidic residues" evidence="12">
    <location>
        <begin position="704"/>
        <end position="717"/>
    </location>
</feature>
<name>A0ABR1Y7D2_9PEZI</name>
<evidence type="ECO:0000256" key="6">
    <source>
        <dbReference type="ARBA" id="ARBA00023159"/>
    </source>
</evidence>
<evidence type="ECO:0000256" key="5">
    <source>
        <dbReference type="ARBA" id="ARBA00023015"/>
    </source>
</evidence>
<feature type="compositionally biased region" description="Polar residues" evidence="12">
    <location>
        <begin position="498"/>
        <end position="512"/>
    </location>
</feature>
<evidence type="ECO:0000313" key="16">
    <source>
        <dbReference type="EMBL" id="KAK8177673.1"/>
    </source>
</evidence>
<dbReference type="EMBL" id="JBBWUH010000001">
    <property type="protein sequence ID" value="KAK8177673.1"/>
    <property type="molecule type" value="Genomic_DNA"/>
</dbReference>
<evidence type="ECO:0000256" key="1">
    <source>
        <dbReference type="ARBA" id="ARBA00004123"/>
    </source>
</evidence>
<reference evidence="16 17" key="1">
    <citation type="journal article" date="2022" name="G3 (Bethesda)">
        <title>Enemy or ally: a genomic approach to elucidate the lifestyle of Phyllosticta citrichinaensis.</title>
        <authorList>
            <person name="Buijs V.A."/>
            <person name="Groenewald J.Z."/>
            <person name="Haridas S."/>
            <person name="LaButti K.M."/>
            <person name="Lipzen A."/>
            <person name="Martin F.M."/>
            <person name="Barry K."/>
            <person name="Grigoriev I.V."/>
            <person name="Crous P.W."/>
            <person name="Seidl M.F."/>
        </authorList>
    </citation>
    <scope>NUCLEOTIDE SEQUENCE [LARGE SCALE GENOMIC DNA]</scope>
    <source>
        <strain evidence="16 17">CBS 129764</strain>
    </source>
</reference>
<feature type="domain" description="MID" evidence="15">
    <location>
        <begin position="1095"/>
        <end position="1282"/>
    </location>
</feature>
<feature type="domain" description="Mediator complex subunit Med13 C-terminal" evidence="13">
    <location>
        <begin position="1672"/>
        <end position="1714"/>
    </location>
</feature>
<feature type="region of interest" description="Disordered" evidence="12">
    <location>
        <begin position="429"/>
        <end position="453"/>
    </location>
</feature>
<evidence type="ECO:0000256" key="8">
    <source>
        <dbReference type="ARBA" id="ARBA00023242"/>
    </source>
</evidence>
<feature type="domain" description="Mediator complex subunit Med13 N-terminal" evidence="14">
    <location>
        <begin position="1"/>
        <end position="368"/>
    </location>
</feature>
<comment type="similarity">
    <text evidence="2 11">Belongs to the Mediator complex subunit 13 family.</text>
</comment>
<keyword evidence="8 11" id="KW-0539">Nucleus</keyword>
<evidence type="ECO:0000256" key="11">
    <source>
        <dbReference type="RuleBase" id="RU364134"/>
    </source>
</evidence>
<dbReference type="InterPro" id="IPR021643">
    <property type="entry name" value="Mediator_Med13_N"/>
</dbReference>
<comment type="function">
    <text evidence="9 11">Component of the SRB8-11 complex. The SRB8-11 complex is a regulatory module of the Mediator complex which is itself involved in regulation of basal and activated RNA polymerase II-dependent transcription. The SRB8-11 complex may be involved in the transcriptional repression of a subset of genes regulated by Mediator. It may inhibit the association of the Mediator complex with RNA polymerase II to form the holoenzyme complex.</text>
</comment>
<organism evidence="16 17">
    <name type="scientific">Phyllosticta citrichinensis</name>
    <dbReference type="NCBI Taxonomy" id="1130410"/>
    <lineage>
        <taxon>Eukaryota</taxon>
        <taxon>Fungi</taxon>
        <taxon>Dikarya</taxon>
        <taxon>Ascomycota</taxon>
        <taxon>Pezizomycotina</taxon>
        <taxon>Dothideomycetes</taxon>
        <taxon>Dothideomycetes incertae sedis</taxon>
        <taxon>Botryosphaeriales</taxon>
        <taxon>Phyllostictaceae</taxon>
        <taxon>Phyllosticta</taxon>
    </lineage>
</organism>
<feature type="compositionally biased region" description="Polar residues" evidence="12">
    <location>
        <begin position="925"/>
        <end position="937"/>
    </location>
</feature>
<gene>
    <name evidence="16" type="ORF">IWX90DRAFT_25593</name>
</gene>
<evidence type="ECO:0000256" key="3">
    <source>
        <dbReference type="ARBA" id="ARBA00019618"/>
    </source>
</evidence>
<dbReference type="Pfam" id="PF06333">
    <property type="entry name" value="Med13_C"/>
    <property type="match status" value="2"/>
</dbReference>
<evidence type="ECO:0000256" key="12">
    <source>
        <dbReference type="SAM" id="MobiDB-lite"/>
    </source>
</evidence>
<comment type="subunit">
    <text evidence="11">Component of the SRB8-11 complex, which itself associates with the Mediator complex.</text>
</comment>
<feature type="compositionally biased region" description="Low complexity" evidence="12">
    <location>
        <begin position="1471"/>
        <end position="1488"/>
    </location>
</feature>
<feature type="compositionally biased region" description="Polar residues" evidence="12">
    <location>
        <begin position="1442"/>
        <end position="1457"/>
    </location>
</feature>
<accession>A0ABR1Y7D2</accession>
<dbReference type="Proteomes" id="UP001456524">
    <property type="component" value="Unassembled WGS sequence"/>
</dbReference>
<evidence type="ECO:0000313" key="17">
    <source>
        <dbReference type="Proteomes" id="UP001456524"/>
    </source>
</evidence>
<feature type="region of interest" description="Disordered" evidence="12">
    <location>
        <begin position="1442"/>
        <end position="1489"/>
    </location>
</feature>
<feature type="compositionally biased region" description="Low complexity" evidence="12">
    <location>
        <begin position="813"/>
        <end position="826"/>
    </location>
</feature>
<dbReference type="InterPro" id="IPR051139">
    <property type="entry name" value="Mediator_complx_sub13"/>
</dbReference>
<feature type="region of interest" description="Disordered" evidence="12">
    <location>
        <begin position="498"/>
        <end position="553"/>
    </location>
</feature>
<feature type="compositionally biased region" description="Low complexity" evidence="12">
    <location>
        <begin position="1615"/>
        <end position="1625"/>
    </location>
</feature>
<proteinExistence type="inferred from homology"/>
<evidence type="ECO:0000259" key="14">
    <source>
        <dbReference type="Pfam" id="PF11597"/>
    </source>
</evidence>
<dbReference type="PANTHER" id="PTHR48249">
    <property type="entry name" value="MEDIATOR OF RNA POLYMERASE II TRANSCRIPTION SUBUNIT 13"/>
    <property type="match status" value="1"/>
</dbReference>
<dbReference type="Pfam" id="PF11597">
    <property type="entry name" value="Med13_N"/>
    <property type="match status" value="1"/>
</dbReference>
<evidence type="ECO:0000256" key="4">
    <source>
        <dbReference type="ARBA" id="ARBA00022491"/>
    </source>
</evidence>
<dbReference type="InterPro" id="IPR009401">
    <property type="entry name" value="Med13_C"/>
</dbReference>
<evidence type="ECO:0000256" key="7">
    <source>
        <dbReference type="ARBA" id="ARBA00023163"/>
    </source>
</evidence>
<feature type="compositionally biased region" description="Low complexity" evidence="12">
    <location>
        <begin position="1634"/>
        <end position="1650"/>
    </location>
</feature>
<feature type="compositionally biased region" description="Basic and acidic residues" evidence="12">
    <location>
        <begin position="429"/>
        <end position="442"/>
    </location>
</feature>
<protein>
    <recommendedName>
        <fullName evidence="3 11">Mediator of RNA polymerase II transcription subunit 13</fullName>
    </recommendedName>
    <alternativeName>
        <fullName evidence="10 11">Mediator complex subunit 13</fullName>
    </alternativeName>
</protein>
<evidence type="ECO:0000256" key="9">
    <source>
        <dbReference type="ARBA" id="ARBA00025661"/>
    </source>
</evidence>
<keyword evidence="17" id="KW-1185">Reference proteome</keyword>
<feature type="domain" description="Mediator complex subunit Med13 C-terminal" evidence="13">
    <location>
        <begin position="1297"/>
        <end position="1578"/>
    </location>
</feature>
<keyword evidence="7 11" id="KW-0804">Transcription</keyword>